<name>A0A9P5SQ06_9FUNG</name>
<proteinExistence type="predicted"/>
<dbReference type="AlphaFoldDB" id="A0A9P5SQ06"/>
<reference evidence="1" key="1">
    <citation type="journal article" date="2020" name="Fungal Divers.">
        <title>Resolving the Mortierellaceae phylogeny through synthesis of multi-gene phylogenetics and phylogenomics.</title>
        <authorList>
            <person name="Vandepol N."/>
            <person name="Liber J."/>
            <person name="Desiro A."/>
            <person name="Na H."/>
            <person name="Kennedy M."/>
            <person name="Barry K."/>
            <person name="Grigoriev I.V."/>
            <person name="Miller A.N."/>
            <person name="O'Donnell K."/>
            <person name="Stajich J.E."/>
            <person name="Bonito G."/>
        </authorList>
    </citation>
    <scope>NUCLEOTIDE SEQUENCE</scope>
    <source>
        <strain evidence="1">NVP1</strain>
    </source>
</reference>
<dbReference type="Proteomes" id="UP000696485">
    <property type="component" value="Unassembled WGS sequence"/>
</dbReference>
<accession>A0A9P5SQ06</accession>
<organism evidence="1 2">
    <name type="scientific">Podila minutissima</name>
    <dbReference type="NCBI Taxonomy" id="64525"/>
    <lineage>
        <taxon>Eukaryota</taxon>
        <taxon>Fungi</taxon>
        <taxon>Fungi incertae sedis</taxon>
        <taxon>Mucoromycota</taxon>
        <taxon>Mortierellomycotina</taxon>
        <taxon>Mortierellomycetes</taxon>
        <taxon>Mortierellales</taxon>
        <taxon>Mortierellaceae</taxon>
        <taxon>Podila</taxon>
    </lineage>
</organism>
<gene>
    <name evidence="1" type="ORF">BG006_003350</name>
</gene>
<evidence type="ECO:0000313" key="2">
    <source>
        <dbReference type="Proteomes" id="UP000696485"/>
    </source>
</evidence>
<sequence length="147" mass="16263">MDANMAKNNVKAVVAASGQSTDKITFSTFPGGQVLKAEDYFEVYRILKKAFNIQDLPGSADVAAMHDKDTATSQQQEQYLLFNEGQDGILLHAQAYLIEAQSKEIERLLPEPLQHSANLTVTWRQTYNTGNVQILFTANSTDQGIPN</sequence>
<dbReference type="EMBL" id="JAAAUY010000190">
    <property type="protein sequence ID" value="KAF9333648.1"/>
    <property type="molecule type" value="Genomic_DNA"/>
</dbReference>
<evidence type="ECO:0000313" key="1">
    <source>
        <dbReference type="EMBL" id="KAF9333648.1"/>
    </source>
</evidence>
<comment type="caution">
    <text evidence="1">The sequence shown here is derived from an EMBL/GenBank/DDBJ whole genome shotgun (WGS) entry which is preliminary data.</text>
</comment>
<keyword evidence="2" id="KW-1185">Reference proteome</keyword>
<protein>
    <submittedName>
        <fullName evidence="1">Uncharacterized protein</fullName>
    </submittedName>
</protein>